<dbReference type="GO" id="GO:0022857">
    <property type="term" value="F:transmembrane transporter activity"/>
    <property type="evidence" value="ECO:0007669"/>
    <property type="project" value="InterPro"/>
</dbReference>
<keyword evidence="3 5" id="KW-1133">Transmembrane helix</keyword>
<gene>
    <name evidence="7" type="ORF">WA026_005536</name>
</gene>
<feature type="transmembrane region" description="Helical" evidence="5">
    <location>
        <begin position="500"/>
        <end position="519"/>
    </location>
</feature>
<dbReference type="SUPFAM" id="SSF103473">
    <property type="entry name" value="MFS general substrate transporter"/>
    <property type="match status" value="1"/>
</dbReference>
<evidence type="ECO:0000256" key="1">
    <source>
        <dbReference type="ARBA" id="ARBA00004141"/>
    </source>
</evidence>
<evidence type="ECO:0000256" key="2">
    <source>
        <dbReference type="ARBA" id="ARBA00022692"/>
    </source>
</evidence>
<comment type="caution">
    <text evidence="7">The sequence shown here is derived from an EMBL/GenBank/DDBJ whole genome shotgun (WGS) entry which is preliminary data.</text>
</comment>
<dbReference type="EMBL" id="JARQZJ010000032">
    <property type="protein sequence ID" value="KAK9874720.1"/>
    <property type="molecule type" value="Genomic_DNA"/>
</dbReference>
<keyword evidence="4 5" id="KW-0472">Membrane</keyword>
<dbReference type="InterPro" id="IPR011701">
    <property type="entry name" value="MFS"/>
</dbReference>
<dbReference type="AlphaFoldDB" id="A0AAW1TWN2"/>
<dbReference type="GO" id="GO:0016020">
    <property type="term" value="C:membrane"/>
    <property type="evidence" value="ECO:0007669"/>
    <property type="project" value="UniProtKB-SubCell"/>
</dbReference>
<evidence type="ECO:0000256" key="5">
    <source>
        <dbReference type="SAM" id="Phobius"/>
    </source>
</evidence>
<dbReference type="PROSITE" id="PS50850">
    <property type="entry name" value="MFS"/>
    <property type="match status" value="1"/>
</dbReference>
<feature type="transmembrane region" description="Helical" evidence="5">
    <location>
        <begin position="181"/>
        <end position="199"/>
    </location>
</feature>
<dbReference type="Proteomes" id="UP001431783">
    <property type="component" value="Unassembled WGS sequence"/>
</dbReference>
<name>A0AAW1TWN2_9CUCU</name>
<evidence type="ECO:0000259" key="6">
    <source>
        <dbReference type="PROSITE" id="PS50850"/>
    </source>
</evidence>
<dbReference type="Gene3D" id="1.20.1250.20">
    <property type="entry name" value="MFS general substrate transporter like domains"/>
    <property type="match status" value="1"/>
</dbReference>
<dbReference type="PANTHER" id="PTHR24064">
    <property type="entry name" value="SOLUTE CARRIER FAMILY 22 MEMBER"/>
    <property type="match status" value="1"/>
</dbReference>
<dbReference type="Pfam" id="PF07690">
    <property type="entry name" value="MFS_1"/>
    <property type="match status" value="1"/>
</dbReference>
<dbReference type="InterPro" id="IPR005829">
    <property type="entry name" value="Sugar_transporter_CS"/>
</dbReference>
<feature type="transmembrane region" description="Helical" evidence="5">
    <location>
        <begin position="436"/>
        <end position="460"/>
    </location>
</feature>
<protein>
    <recommendedName>
        <fullName evidence="6">Major facilitator superfamily (MFS) profile domain-containing protein</fullName>
    </recommendedName>
</protein>
<feature type="transmembrane region" description="Helical" evidence="5">
    <location>
        <begin position="411"/>
        <end position="430"/>
    </location>
</feature>
<evidence type="ECO:0000313" key="8">
    <source>
        <dbReference type="Proteomes" id="UP001431783"/>
    </source>
</evidence>
<evidence type="ECO:0000313" key="7">
    <source>
        <dbReference type="EMBL" id="KAK9874720.1"/>
    </source>
</evidence>
<dbReference type="PROSITE" id="PS00216">
    <property type="entry name" value="SUGAR_TRANSPORT_1"/>
    <property type="match status" value="1"/>
</dbReference>
<sequence length="550" mass="61697">MSEKDLLLSNHNEMEDVLDRILFYIGDGGRSQVMIIFWICVVVLFNSATHVTYVYTAINSDYRCLIPGCDGSDAKYETNWLDNAIPSTSNNVYDKCEMYDRINNSINVFNNCTATAFNRSNVVKCDEFVFRDNENYIAREFGLLCEENLWKLTLVGTLNTLGMFFGLLITGVISDKYGRKFVLLGGICGCGIFGLIKAFSPTYEWFCVFEFIEAVFAAGIYVCGFILGVELVTPKNRVITGCISCTSYALGEVLVAAVAWAVKDWKLLIYYLYGPCALCIFLYWSIPESIRWYLSKGKLEEAKDVLRKFAKANNKSISEGALNKLKLIIQEQEELHESVSFVEMLKSWPLLLRFLNVGFCWMTCAFLFYGLTLNSVTLSANSYADFMYISLTEVPAYWASTYVSNRYGRKYTMSVSYALASISCFAFLSISSDIEWLHTIVYCLGKFGATSAFILIYVVASEMFPTSLRNTTMGITSMVARLGAIMSPQIPLLAKLWKPLPLLLFASLAAVATVTSLFFPETLNLKLPDTIKEAENIGKKVPTDTDSIDG</sequence>
<keyword evidence="2 5" id="KW-0812">Transmembrane</keyword>
<feature type="transmembrane region" description="Helical" evidence="5">
    <location>
        <begin position="268"/>
        <end position="286"/>
    </location>
</feature>
<proteinExistence type="predicted"/>
<evidence type="ECO:0000256" key="3">
    <source>
        <dbReference type="ARBA" id="ARBA00022989"/>
    </source>
</evidence>
<feature type="transmembrane region" description="Helical" evidence="5">
    <location>
        <begin position="350"/>
        <end position="371"/>
    </location>
</feature>
<comment type="subcellular location">
    <subcellularLocation>
        <location evidence="1">Membrane</location>
        <topology evidence="1">Multi-pass membrane protein</topology>
    </subcellularLocation>
</comment>
<organism evidence="7 8">
    <name type="scientific">Henosepilachna vigintioctopunctata</name>
    <dbReference type="NCBI Taxonomy" id="420089"/>
    <lineage>
        <taxon>Eukaryota</taxon>
        <taxon>Metazoa</taxon>
        <taxon>Ecdysozoa</taxon>
        <taxon>Arthropoda</taxon>
        <taxon>Hexapoda</taxon>
        <taxon>Insecta</taxon>
        <taxon>Pterygota</taxon>
        <taxon>Neoptera</taxon>
        <taxon>Endopterygota</taxon>
        <taxon>Coleoptera</taxon>
        <taxon>Polyphaga</taxon>
        <taxon>Cucujiformia</taxon>
        <taxon>Coccinelloidea</taxon>
        <taxon>Coccinellidae</taxon>
        <taxon>Epilachninae</taxon>
        <taxon>Epilachnini</taxon>
        <taxon>Henosepilachna</taxon>
    </lineage>
</organism>
<dbReference type="InterPro" id="IPR036259">
    <property type="entry name" value="MFS_trans_sf"/>
</dbReference>
<reference evidence="7 8" key="1">
    <citation type="submission" date="2023-03" db="EMBL/GenBank/DDBJ databases">
        <title>Genome insight into feeding habits of ladybird beetles.</title>
        <authorList>
            <person name="Li H.-S."/>
            <person name="Huang Y.-H."/>
            <person name="Pang H."/>
        </authorList>
    </citation>
    <scope>NUCLEOTIDE SEQUENCE [LARGE SCALE GENOMIC DNA]</scope>
    <source>
        <strain evidence="7">SYSU_2023b</strain>
        <tissue evidence="7">Whole body</tissue>
    </source>
</reference>
<keyword evidence="8" id="KW-1185">Reference proteome</keyword>
<dbReference type="InterPro" id="IPR020846">
    <property type="entry name" value="MFS_dom"/>
</dbReference>
<feature type="domain" description="Major facilitator superfamily (MFS) profile" evidence="6">
    <location>
        <begin position="104"/>
        <end position="524"/>
    </location>
</feature>
<feature type="transmembrane region" description="Helical" evidence="5">
    <location>
        <begin position="238"/>
        <end position="262"/>
    </location>
</feature>
<accession>A0AAW1TWN2</accession>
<feature type="transmembrane region" description="Helical" evidence="5">
    <location>
        <begin position="211"/>
        <end position="231"/>
    </location>
</feature>
<feature type="transmembrane region" description="Helical" evidence="5">
    <location>
        <begin position="149"/>
        <end position="169"/>
    </location>
</feature>
<evidence type="ECO:0000256" key="4">
    <source>
        <dbReference type="ARBA" id="ARBA00023136"/>
    </source>
</evidence>
<feature type="transmembrane region" description="Helical" evidence="5">
    <location>
        <begin position="21"/>
        <end position="45"/>
    </location>
</feature>